<protein>
    <submittedName>
        <fullName evidence="1">Uncharacterized protein</fullName>
    </submittedName>
</protein>
<dbReference type="RefSeq" id="WP_140869879.1">
    <property type="nucleotide sequence ID" value="NZ_RCZK01000004.1"/>
</dbReference>
<dbReference type="AlphaFoldDB" id="A0A502CJ00"/>
<evidence type="ECO:0000313" key="1">
    <source>
        <dbReference type="EMBL" id="TPG13167.1"/>
    </source>
</evidence>
<proteinExistence type="predicted"/>
<sequence length="222" mass="23807">MTTNPALHAATTSYTPPSLAALTDPPSFLFRNPDPRAGRRFRYALIEAGLRCHDSAAIERETIATMRNLWTGDADMLASNEARLRAFWQAVRDAETDPTVTIDQDEADAISEAMGKLVDASPALRTMSEQNALFGEDAPKLALCRLLAGWTGLATPYRFHMGSIPMATIDALQDEINDIEVKAAMAEVPGIAGIAFDELALHALALLGFTGAVPIEPEGIAA</sequence>
<reference evidence="1 2" key="1">
    <citation type="journal article" date="2019" name="Environ. Microbiol.">
        <title>Species interactions and distinct microbial communities in high Arctic permafrost affected cryosols are associated with the CH4 and CO2 gas fluxes.</title>
        <authorList>
            <person name="Altshuler I."/>
            <person name="Hamel J."/>
            <person name="Turney S."/>
            <person name="Magnuson E."/>
            <person name="Levesque R."/>
            <person name="Greer C."/>
            <person name="Whyte L.G."/>
        </authorList>
    </citation>
    <scope>NUCLEOTIDE SEQUENCE [LARGE SCALE GENOMIC DNA]</scope>
    <source>
        <strain evidence="1 2">S5.1</strain>
    </source>
</reference>
<accession>A0A502CJ00</accession>
<dbReference type="OrthoDB" id="7595843at2"/>
<organism evidence="1 2">
    <name type="scientific">Sphingomonas oligophenolica</name>
    <dbReference type="NCBI Taxonomy" id="301154"/>
    <lineage>
        <taxon>Bacteria</taxon>
        <taxon>Pseudomonadati</taxon>
        <taxon>Pseudomonadota</taxon>
        <taxon>Alphaproteobacteria</taxon>
        <taxon>Sphingomonadales</taxon>
        <taxon>Sphingomonadaceae</taxon>
        <taxon>Sphingomonas</taxon>
    </lineage>
</organism>
<name>A0A502CJ00_9SPHN</name>
<comment type="caution">
    <text evidence="1">The sequence shown here is derived from an EMBL/GenBank/DDBJ whole genome shotgun (WGS) entry which is preliminary data.</text>
</comment>
<dbReference type="Proteomes" id="UP000318413">
    <property type="component" value="Unassembled WGS sequence"/>
</dbReference>
<keyword evidence="2" id="KW-1185">Reference proteome</keyword>
<evidence type="ECO:0000313" key="2">
    <source>
        <dbReference type="Proteomes" id="UP000318413"/>
    </source>
</evidence>
<gene>
    <name evidence="1" type="ORF">EAH84_07140</name>
</gene>
<dbReference type="EMBL" id="RCZK01000004">
    <property type="protein sequence ID" value="TPG13167.1"/>
    <property type="molecule type" value="Genomic_DNA"/>
</dbReference>